<dbReference type="InterPro" id="IPR005119">
    <property type="entry name" value="LysR_subst-bd"/>
</dbReference>
<evidence type="ECO:0000256" key="1">
    <source>
        <dbReference type="ARBA" id="ARBA00009437"/>
    </source>
</evidence>
<dbReference type="FunFam" id="1.10.10.10:FF:000001">
    <property type="entry name" value="LysR family transcriptional regulator"/>
    <property type="match status" value="1"/>
</dbReference>
<name>A0A2N5D9C0_9CAUL</name>
<proteinExistence type="inferred from homology"/>
<reference evidence="6 7" key="1">
    <citation type="submission" date="2017-12" db="EMBL/GenBank/DDBJ databases">
        <title>The genome sequence of Caulobacter sp. 410.</title>
        <authorList>
            <person name="Gao J."/>
            <person name="Mao X."/>
            <person name="Sun J."/>
        </authorList>
    </citation>
    <scope>NUCLEOTIDE SEQUENCE [LARGE SCALE GENOMIC DNA]</scope>
    <source>
        <strain evidence="6 7">410</strain>
    </source>
</reference>
<keyword evidence="3" id="KW-0238">DNA-binding</keyword>
<dbReference type="PANTHER" id="PTHR30346:SF17">
    <property type="entry name" value="LYSR FAMILY TRANSCRIPTIONAL REGULATOR"/>
    <property type="match status" value="1"/>
</dbReference>
<dbReference type="GO" id="GO:0003677">
    <property type="term" value="F:DNA binding"/>
    <property type="evidence" value="ECO:0007669"/>
    <property type="project" value="UniProtKB-KW"/>
</dbReference>
<dbReference type="GO" id="GO:0032993">
    <property type="term" value="C:protein-DNA complex"/>
    <property type="evidence" value="ECO:0007669"/>
    <property type="project" value="TreeGrafter"/>
</dbReference>
<evidence type="ECO:0000256" key="4">
    <source>
        <dbReference type="ARBA" id="ARBA00023163"/>
    </source>
</evidence>
<evidence type="ECO:0000313" key="6">
    <source>
        <dbReference type="EMBL" id="PLR22647.1"/>
    </source>
</evidence>
<dbReference type="Pfam" id="PF00126">
    <property type="entry name" value="HTH_1"/>
    <property type="match status" value="1"/>
</dbReference>
<dbReference type="PRINTS" id="PR00039">
    <property type="entry name" value="HTHLYSR"/>
</dbReference>
<comment type="caution">
    <text evidence="6">The sequence shown here is derived from an EMBL/GenBank/DDBJ whole genome shotgun (WGS) entry which is preliminary data.</text>
</comment>
<comment type="similarity">
    <text evidence="1">Belongs to the LysR transcriptional regulatory family.</text>
</comment>
<dbReference type="GO" id="GO:0003700">
    <property type="term" value="F:DNA-binding transcription factor activity"/>
    <property type="evidence" value="ECO:0007669"/>
    <property type="project" value="InterPro"/>
</dbReference>
<evidence type="ECO:0000256" key="3">
    <source>
        <dbReference type="ARBA" id="ARBA00023125"/>
    </source>
</evidence>
<dbReference type="EMBL" id="PJRS01000038">
    <property type="protein sequence ID" value="PLR22647.1"/>
    <property type="molecule type" value="Genomic_DNA"/>
</dbReference>
<dbReference type="PANTHER" id="PTHR30346">
    <property type="entry name" value="TRANSCRIPTIONAL DUAL REGULATOR HCAR-RELATED"/>
    <property type="match status" value="1"/>
</dbReference>
<gene>
    <name evidence="6" type="ORF">SGCZBJ_17920</name>
</gene>
<accession>A0A2N5D9C0</accession>
<keyword evidence="2" id="KW-0805">Transcription regulation</keyword>
<evidence type="ECO:0000259" key="5">
    <source>
        <dbReference type="PROSITE" id="PS50931"/>
    </source>
</evidence>
<dbReference type="PROSITE" id="PS50931">
    <property type="entry name" value="HTH_LYSR"/>
    <property type="match status" value="1"/>
</dbReference>
<protein>
    <submittedName>
        <fullName evidence="6">LysR family transcriptional regulator</fullName>
    </submittedName>
</protein>
<dbReference type="SUPFAM" id="SSF53850">
    <property type="entry name" value="Periplasmic binding protein-like II"/>
    <property type="match status" value="1"/>
</dbReference>
<feature type="domain" description="HTH lysR-type" evidence="5">
    <location>
        <begin position="14"/>
        <end position="71"/>
    </location>
</feature>
<dbReference type="Gene3D" id="1.10.10.10">
    <property type="entry name" value="Winged helix-like DNA-binding domain superfamily/Winged helix DNA-binding domain"/>
    <property type="match status" value="1"/>
</dbReference>
<keyword evidence="7" id="KW-1185">Reference proteome</keyword>
<keyword evidence="4" id="KW-0804">Transcription</keyword>
<dbReference type="Proteomes" id="UP000234479">
    <property type="component" value="Unassembled WGS sequence"/>
</dbReference>
<organism evidence="6 7">
    <name type="scientific">Caulobacter zeae</name>
    <dbReference type="NCBI Taxonomy" id="2055137"/>
    <lineage>
        <taxon>Bacteria</taxon>
        <taxon>Pseudomonadati</taxon>
        <taxon>Pseudomonadota</taxon>
        <taxon>Alphaproteobacteria</taxon>
        <taxon>Caulobacterales</taxon>
        <taxon>Caulobacteraceae</taxon>
        <taxon>Caulobacter</taxon>
    </lineage>
</organism>
<evidence type="ECO:0000256" key="2">
    <source>
        <dbReference type="ARBA" id="ARBA00023015"/>
    </source>
</evidence>
<sequence>MVWLRGLTRTASLMDLKRLRYFVAVADAGGFTRAAQILHMSQPPLSRRIHELEEELQVRLLDRDARPLALTEAGKFLLDAARPILRRVEQLERSMREFTQVERPILRVAASPSAAPLALPTILRRFRAALPLANVSLLELTSPEQIKALKAGLVDVAFGRVRIDDPLIHRVVLDDEPLVAAVPLDHPLAVQSALALEDLMDGTMVLFPNDARPSFGDSLLSLLHDRGLAPREVIEVRDLHTAMTLVAAGEAFTLAPEAARHFSHPEIAFRDLSEPLSTPLILASRRGDQNPALQVFISVAEAALRQARAASDATPGARAP</sequence>
<dbReference type="InterPro" id="IPR036388">
    <property type="entry name" value="WH-like_DNA-bd_sf"/>
</dbReference>
<evidence type="ECO:0000313" key="7">
    <source>
        <dbReference type="Proteomes" id="UP000234479"/>
    </source>
</evidence>
<dbReference type="Pfam" id="PF03466">
    <property type="entry name" value="LysR_substrate"/>
    <property type="match status" value="1"/>
</dbReference>
<dbReference type="AlphaFoldDB" id="A0A2N5D9C0"/>
<dbReference type="SUPFAM" id="SSF46785">
    <property type="entry name" value="Winged helix' DNA-binding domain"/>
    <property type="match status" value="1"/>
</dbReference>
<dbReference type="Gene3D" id="3.40.190.10">
    <property type="entry name" value="Periplasmic binding protein-like II"/>
    <property type="match status" value="2"/>
</dbReference>
<dbReference type="InterPro" id="IPR000847">
    <property type="entry name" value="LysR_HTH_N"/>
</dbReference>
<dbReference type="InterPro" id="IPR036390">
    <property type="entry name" value="WH_DNA-bd_sf"/>
</dbReference>